<keyword evidence="2" id="KW-1185">Reference proteome</keyword>
<accession>A0ACC0ZYK6</accession>
<reference evidence="2" key="1">
    <citation type="journal article" date="2023" name="G3 (Bethesda)">
        <title>Genome assembly and association tests identify interacting loci associated with vigor, precocity, and sex in interspecific pistachio rootstocks.</title>
        <authorList>
            <person name="Palmer W."/>
            <person name="Jacygrad E."/>
            <person name="Sagayaradj S."/>
            <person name="Cavanaugh K."/>
            <person name="Han R."/>
            <person name="Bertier L."/>
            <person name="Beede B."/>
            <person name="Kafkas S."/>
            <person name="Golino D."/>
            <person name="Preece J."/>
            <person name="Michelmore R."/>
        </authorList>
    </citation>
    <scope>NUCLEOTIDE SEQUENCE [LARGE SCALE GENOMIC DNA]</scope>
</reference>
<comment type="caution">
    <text evidence="1">The sequence shown here is derived from an EMBL/GenBank/DDBJ whole genome shotgun (WGS) entry which is preliminary data.</text>
</comment>
<gene>
    <name evidence="1" type="ORF">Patl1_22720</name>
</gene>
<evidence type="ECO:0000313" key="2">
    <source>
        <dbReference type="Proteomes" id="UP001164250"/>
    </source>
</evidence>
<protein>
    <submittedName>
        <fullName evidence="1">Uncharacterized protein</fullName>
    </submittedName>
</protein>
<sequence>MAKKKVTQKSNDTNQDNPPDQKTQHKTEEKTLIDKPTMEDLSENIKNLKSLNSMLLKETIERRQQVDSLNQAKEDLESQLARFSSEKSELVAQLSGESEKNVSLEIEKVLFSVFVTTQMKEMGLEFDKENSERENEIRVLQSELNELMGTLENERRKVIQTCRDRDVLKSFGEQEALKAHELKERLVEMEKKEGDFKDEILILKKEYERLMKEKNEKDSDYEAVKEEKGFVERRLDETVKKIDGLKEEMEAIVREKKKMEIEKSGQKVKVDELNKEVERLNDVVLEFHKEEKVLREKVLELEKSFCDARDKEKEMTLKINALISEKTQKQSSIERLIDEKEGISRRLDMAIVELNDKEGQIEKLLRKKNETEEKKVSQEGEIIELHKEIGELRDVVFTLKESNRDQEEKNKRLLNEVRDYKISLDRIMHEKDEAKKGLDEEKKNGMALLSEMEKRMQENVGELTKIRNEHESLIEENKKMQGHIGLLTEEKELVQKNLLEAKHAADDLKAKMESIGFNSDRALSMLKNTAAIVCQSKDDLDGKEKVLVNTKKLGDETGMFAAELEAIQTAFRNKEKVVEDMKQQVEFLQNSEVEAHKKKNFWTVVSSATTLFAAASVAYAARIR</sequence>
<organism evidence="1 2">
    <name type="scientific">Pistacia atlantica</name>
    <dbReference type="NCBI Taxonomy" id="434234"/>
    <lineage>
        <taxon>Eukaryota</taxon>
        <taxon>Viridiplantae</taxon>
        <taxon>Streptophyta</taxon>
        <taxon>Embryophyta</taxon>
        <taxon>Tracheophyta</taxon>
        <taxon>Spermatophyta</taxon>
        <taxon>Magnoliopsida</taxon>
        <taxon>eudicotyledons</taxon>
        <taxon>Gunneridae</taxon>
        <taxon>Pentapetalae</taxon>
        <taxon>rosids</taxon>
        <taxon>malvids</taxon>
        <taxon>Sapindales</taxon>
        <taxon>Anacardiaceae</taxon>
        <taxon>Pistacia</taxon>
    </lineage>
</organism>
<dbReference type="EMBL" id="CM047909">
    <property type="protein sequence ID" value="KAJ0079049.1"/>
    <property type="molecule type" value="Genomic_DNA"/>
</dbReference>
<name>A0ACC0ZYK6_9ROSI</name>
<evidence type="ECO:0000313" key="1">
    <source>
        <dbReference type="EMBL" id="KAJ0079049.1"/>
    </source>
</evidence>
<proteinExistence type="predicted"/>
<dbReference type="Proteomes" id="UP001164250">
    <property type="component" value="Chromosome 13"/>
</dbReference>